<name>A0A345DMR0_9MOLU</name>
<keyword evidence="4 5" id="KW-0460">Magnesium</keyword>
<dbReference type="EMBL" id="CP031088">
    <property type="protein sequence ID" value="AXF95498.1"/>
    <property type="molecule type" value="Genomic_DNA"/>
</dbReference>
<comment type="similarity">
    <text evidence="5">Belongs to the PPase family.</text>
</comment>
<evidence type="ECO:0000256" key="1">
    <source>
        <dbReference type="ARBA" id="ARBA00001946"/>
    </source>
</evidence>
<evidence type="ECO:0000256" key="4">
    <source>
        <dbReference type="ARBA" id="ARBA00022842"/>
    </source>
</evidence>
<dbReference type="SUPFAM" id="SSF50324">
    <property type="entry name" value="Inorganic pyrophosphatase"/>
    <property type="match status" value="1"/>
</dbReference>
<reference evidence="7" key="1">
    <citation type="submission" date="2018-07" db="EMBL/GenBank/DDBJ databases">
        <title>Complete Genome Sequence of Spiroplasma phoeniceum.</title>
        <authorList>
            <person name="Davis R.E."/>
            <person name="Shao J.Y."/>
            <person name="Zhao Y."/>
            <person name="Silver A."/>
            <person name="Stump z."/>
            <person name="Gasparich G."/>
        </authorList>
    </citation>
    <scope>NUCLEOTIDE SEQUENCE [LARGE SCALE GENOMIC DNA]</scope>
    <source>
        <strain evidence="7">P40</strain>
    </source>
</reference>
<keyword evidence="2 5" id="KW-0479">Metal-binding</keyword>
<feature type="binding site" evidence="5">
    <location>
        <position position="62"/>
    </location>
    <ligand>
        <name>Mg(2+)</name>
        <dbReference type="ChEBI" id="CHEBI:18420"/>
        <label>1</label>
    </ligand>
</feature>
<comment type="function">
    <text evidence="5">Catalyzes the hydrolysis of inorganic pyrophosphate (PPi) forming two phosphate ions.</text>
</comment>
<dbReference type="EC" id="3.6.1.1" evidence="5"/>
<dbReference type="CDD" id="cd00412">
    <property type="entry name" value="pyrophosphatase"/>
    <property type="match status" value="1"/>
</dbReference>
<dbReference type="HAMAP" id="MF_00209">
    <property type="entry name" value="Inorganic_PPase"/>
    <property type="match status" value="1"/>
</dbReference>
<comment type="cofactor">
    <cofactor evidence="1 5">
        <name>Mg(2+)</name>
        <dbReference type="ChEBI" id="CHEBI:18420"/>
    </cofactor>
</comment>
<feature type="binding site" evidence="5">
    <location>
        <position position="26"/>
    </location>
    <ligand>
        <name>substrate</name>
    </ligand>
</feature>
<comment type="subcellular location">
    <subcellularLocation>
        <location evidence="5">Cytoplasm</location>
    </subcellularLocation>
</comment>
<comment type="subunit">
    <text evidence="5">Homohexamer.</text>
</comment>
<dbReference type="KEGG" id="sphh:SDAV_00504"/>
<comment type="catalytic activity">
    <reaction evidence="5">
        <text>diphosphate + H2O = 2 phosphate + H(+)</text>
        <dbReference type="Rhea" id="RHEA:24576"/>
        <dbReference type="ChEBI" id="CHEBI:15377"/>
        <dbReference type="ChEBI" id="CHEBI:15378"/>
        <dbReference type="ChEBI" id="CHEBI:33019"/>
        <dbReference type="ChEBI" id="CHEBI:43474"/>
        <dbReference type="EC" id="3.6.1.1"/>
    </reaction>
</comment>
<dbReference type="GO" id="GO:0005737">
    <property type="term" value="C:cytoplasm"/>
    <property type="evidence" value="ECO:0007669"/>
    <property type="project" value="UniProtKB-SubCell"/>
</dbReference>
<evidence type="ECO:0000256" key="5">
    <source>
        <dbReference type="HAMAP-Rule" id="MF_00209"/>
    </source>
</evidence>
<dbReference type="GO" id="GO:0004427">
    <property type="term" value="F:inorganic diphosphate phosphatase activity"/>
    <property type="evidence" value="ECO:0007669"/>
    <property type="project" value="UniProtKB-UniRule"/>
</dbReference>
<proteinExistence type="inferred from homology"/>
<dbReference type="InterPro" id="IPR008162">
    <property type="entry name" value="Pyrophosphatase"/>
</dbReference>
<evidence type="ECO:0000256" key="3">
    <source>
        <dbReference type="ARBA" id="ARBA00022801"/>
    </source>
</evidence>
<evidence type="ECO:0000313" key="7">
    <source>
        <dbReference type="Proteomes" id="UP000253689"/>
    </source>
</evidence>
<dbReference type="PANTHER" id="PTHR10286">
    <property type="entry name" value="INORGANIC PYROPHOSPHATASE"/>
    <property type="match status" value="1"/>
</dbReference>
<dbReference type="GO" id="GO:0006796">
    <property type="term" value="P:phosphate-containing compound metabolic process"/>
    <property type="evidence" value="ECO:0007669"/>
    <property type="project" value="InterPro"/>
</dbReference>
<keyword evidence="7" id="KW-1185">Reference proteome</keyword>
<organism evidence="6 7">
    <name type="scientific">Spiroplasma phoeniceum P40</name>
    <dbReference type="NCBI Taxonomy" id="1276259"/>
    <lineage>
        <taxon>Bacteria</taxon>
        <taxon>Bacillati</taxon>
        <taxon>Mycoplasmatota</taxon>
        <taxon>Mollicutes</taxon>
        <taxon>Entomoplasmatales</taxon>
        <taxon>Spiroplasmataceae</taxon>
        <taxon>Spiroplasma</taxon>
    </lineage>
</organism>
<keyword evidence="5" id="KW-0963">Cytoplasm</keyword>
<protein>
    <recommendedName>
        <fullName evidence="5">Inorganic pyrophosphatase</fullName>
        <ecNumber evidence="5">3.6.1.1</ecNumber>
    </recommendedName>
    <alternativeName>
        <fullName evidence="5">Pyrophosphate phospho-hydrolase</fullName>
        <shortName evidence="5">PPase</shortName>
    </alternativeName>
</protein>
<gene>
    <name evidence="5" type="primary">ppa</name>
    <name evidence="6" type="ORF">SDAV_00504</name>
</gene>
<feature type="binding site" evidence="5">
    <location>
        <position position="136"/>
    </location>
    <ligand>
        <name>substrate</name>
    </ligand>
</feature>
<feature type="binding site" evidence="5">
    <location>
        <position position="67"/>
    </location>
    <ligand>
        <name>Mg(2+)</name>
        <dbReference type="ChEBI" id="CHEBI:18420"/>
        <label>1</label>
    </ligand>
</feature>
<dbReference type="AlphaFoldDB" id="A0A345DMR0"/>
<accession>A0A345DMR0</accession>
<dbReference type="InterPro" id="IPR036649">
    <property type="entry name" value="Pyrophosphatase_sf"/>
</dbReference>
<evidence type="ECO:0000256" key="2">
    <source>
        <dbReference type="ARBA" id="ARBA00022723"/>
    </source>
</evidence>
<sequence>MKGRKIMSKNNVLPIIVEIPKGSGHKYEYDLKTGRIVIDRVLYGANFYPGEYGFIENTLDWDGDPLDVISLSTYPTIPNCQINVRILGTINMIDNGEIDTKLMAVMADDPRFNHIQTLEDVPLAIRNEIETFFLQYKTLQKKEVKINGWSGLDQALKEIKECQERYLEYKDILETKGKDAVMKIWKEKGLGQI</sequence>
<feature type="binding site" evidence="5">
    <location>
        <position position="52"/>
    </location>
    <ligand>
        <name>substrate</name>
    </ligand>
</feature>
<feature type="binding site" evidence="5">
    <location>
        <position position="40"/>
    </location>
    <ligand>
        <name>substrate</name>
    </ligand>
</feature>
<dbReference type="Pfam" id="PF00719">
    <property type="entry name" value="Pyrophosphatase"/>
    <property type="match status" value="1"/>
</dbReference>
<dbReference type="PROSITE" id="PS00387">
    <property type="entry name" value="PPASE"/>
    <property type="match status" value="1"/>
</dbReference>
<keyword evidence="3 5" id="KW-0378">Hydrolase</keyword>
<feature type="binding site" evidence="5">
    <location>
        <position position="67"/>
    </location>
    <ligand>
        <name>Mg(2+)</name>
        <dbReference type="ChEBI" id="CHEBI:18420"/>
        <label>2</label>
    </ligand>
</feature>
<evidence type="ECO:0000313" key="6">
    <source>
        <dbReference type="EMBL" id="AXF95498.1"/>
    </source>
</evidence>
<dbReference type="Proteomes" id="UP000253689">
    <property type="component" value="Chromosome"/>
</dbReference>
<feature type="binding site" evidence="5">
    <location>
        <position position="99"/>
    </location>
    <ligand>
        <name>Mg(2+)</name>
        <dbReference type="ChEBI" id="CHEBI:18420"/>
        <label>1</label>
    </ligand>
</feature>
<dbReference type="Gene3D" id="3.90.80.10">
    <property type="entry name" value="Inorganic pyrophosphatase"/>
    <property type="match status" value="1"/>
</dbReference>
<dbReference type="GO" id="GO:0000287">
    <property type="term" value="F:magnesium ion binding"/>
    <property type="evidence" value="ECO:0007669"/>
    <property type="project" value="UniProtKB-UniRule"/>
</dbReference>